<dbReference type="EMBL" id="MHQN01000013">
    <property type="protein sequence ID" value="OHA03743.1"/>
    <property type="molecule type" value="Genomic_DNA"/>
</dbReference>
<evidence type="ECO:0000313" key="1">
    <source>
        <dbReference type="EMBL" id="OHA03743.1"/>
    </source>
</evidence>
<evidence type="ECO:0000313" key="2">
    <source>
        <dbReference type="Proteomes" id="UP000177177"/>
    </source>
</evidence>
<sequence>MYQGITCPVDPVIEEGAILLSIAWKGWATNAQGRISWRIGDRSLSIPISLSDLEEMGSSGIVLRRGSVAFHRSRFIGTDRHKILWAIQEIARNAQECLQIGVEEFNVVWKF</sequence>
<accession>A0A1G2KWG1</accession>
<protein>
    <submittedName>
        <fullName evidence="1">Uncharacterized protein</fullName>
    </submittedName>
</protein>
<dbReference type="Proteomes" id="UP000177177">
    <property type="component" value="Unassembled WGS sequence"/>
</dbReference>
<dbReference type="AlphaFoldDB" id="A0A1G2KWG1"/>
<name>A0A1G2KWG1_9BACT</name>
<comment type="caution">
    <text evidence="1">The sequence shown here is derived from an EMBL/GenBank/DDBJ whole genome shotgun (WGS) entry which is preliminary data.</text>
</comment>
<proteinExistence type="predicted"/>
<reference evidence="1 2" key="1">
    <citation type="journal article" date="2016" name="Nat. Commun.">
        <title>Thousands of microbial genomes shed light on interconnected biogeochemical processes in an aquifer system.</title>
        <authorList>
            <person name="Anantharaman K."/>
            <person name="Brown C.T."/>
            <person name="Hug L.A."/>
            <person name="Sharon I."/>
            <person name="Castelle C.J."/>
            <person name="Probst A.J."/>
            <person name="Thomas B.C."/>
            <person name="Singh A."/>
            <person name="Wilkins M.J."/>
            <person name="Karaoz U."/>
            <person name="Brodie E.L."/>
            <person name="Williams K.H."/>
            <person name="Hubbard S.S."/>
            <person name="Banfield J.F."/>
        </authorList>
    </citation>
    <scope>NUCLEOTIDE SEQUENCE [LARGE SCALE GENOMIC DNA]</scope>
</reference>
<gene>
    <name evidence="1" type="ORF">A3C92_00065</name>
</gene>
<organism evidence="1 2">
    <name type="scientific">Candidatus Sungbacteria bacterium RIFCSPHIGHO2_02_FULL_53_17</name>
    <dbReference type="NCBI Taxonomy" id="1802275"/>
    <lineage>
        <taxon>Bacteria</taxon>
        <taxon>Candidatus Sungiibacteriota</taxon>
    </lineage>
</organism>